<evidence type="ECO:0000256" key="3">
    <source>
        <dbReference type="ARBA" id="ARBA00023295"/>
    </source>
</evidence>
<dbReference type="Proteomes" id="UP000799439">
    <property type="component" value="Unassembled WGS sequence"/>
</dbReference>
<reference evidence="5" key="1">
    <citation type="journal article" date="2020" name="Stud. Mycol.">
        <title>101 Dothideomycetes genomes: a test case for predicting lifestyles and emergence of pathogens.</title>
        <authorList>
            <person name="Haridas S."/>
            <person name="Albert R."/>
            <person name="Binder M."/>
            <person name="Bloem J."/>
            <person name="Labutti K."/>
            <person name="Salamov A."/>
            <person name="Andreopoulos B."/>
            <person name="Baker S."/>
            <person name="Barry K."/>
            <person name="Bills G."/>
            <person name="Bluhm B."/>
            <person name="Cannon C."/>
            <person name="Castanera R."/>
            <person name="Culley D."/>
            <person name="Daum C."/>
            <person name="Ezra D."/>
            <person name="Gonzalez J."/>
            <person name="Henrissat B."/>
            <person name="Kuo A."/>
            <person name="Liang C."/>
            <person name="Lipzen A."/>
            <person name="Lutzoni F."/>
            <person name="Magnuson J."/>
            <person name="Mondo S."/>
            <person name="Nolan M."/>
            <person name="Ohm R."/>
            <person name="Pangilinan J."/>
            <person name="Park H.-J."/>
            <person name="Ramirez L."/>
            <person name="Alfaro M."/>
            <person name="Sun H."/>
            <person name="Tritt A."/>
            <person name="Yoshinaga Y."/>
            <person name="Zwiers L.-H."/>
            <person name="Turgeon B."/>
            <person name="Goodwin S."/>
            <person name="Spatafora J."/>
            <person name="Crous P."/>
            <person name="Grigoriev I."/>
        </authorList>
    </citation>
    <scope>NUCLEOTIDE SEQUENCE</scope>
    <source>
        <strain evidence="5">CBS 260.36</strain>
    </source>
</reference>
<comment type="similarity">
    <text evidence="1">Belongs to the IUNH family.</text>
</comment>
<evidence type="ECO:0000313" key="6">
    <source>
        <dbReference type="Proteomes" id="UP000799439"/>
    </source>
</evidence>
<dbReference type="PANTHER" id="PTHR12304">
    <property type="entry name" value="INOSINE-URIDINE PREFERRING NUCLEOSIDE HYDROLASE"/>
    <property type="match status" value="1"/>
</dbReference>
<dbReference type="InterPro" id="IPR023186">
    <property type="entry name" value="IUNH"/>
</dbReference>
<dbReference type="InterPro" id="IPR001910">
    <property type="entry name" value="Inosine/uridine_hydrolase_dom"/>
</dbReference>
<dbReference type="Pfam" id="PF01156">
    <property type="entry name" value="IU_nuc_hydro"/>
    <property type="match status" value="1"/>
</dbReference>
<protein>
    <submittedName>
        <fullName evidence="5">Nucleoside hydrolase</fullName>
    </submittedName>
</protein>
<dbReference type="GO" id="GO:0008477">
    <property type="term" value="F:purine nucleosidase activity"/>
    <property type="evidence" value="ECO:0007669"/>
    <property type="project" value="TreeGrafter"/>
</dbReference>
<evidence type="ECO:0000256" key="2">
    <source>
        <dbReference type="ARBA" id="ARBA00022801"/>
    </source>
</evidence>
<dbReference type="EMBL" id="ML996088">
    <property type="protein sequence ID" value="KAF2151059.1"/>
    <property type="molecule type" value="Genomic_DNA"/>
</dbReference>
<dbReference type="OrthoDB" id="432381at2759"/>
<evidence type="ECO:0000256" key="1">
    <source>
        <dbReference type="ARBA" id="ARBA00009176"/>
    </source>
</evidence>
<dbReference type="GO" id="GO:0006152">
    <property type="term" value="P:purine nucleoside catabolic process"/>
    <property type="evidence" value="ECO:0007669"/>
    <property type="project" value="TreeGrafter"/>
</dbReference>
<dbReference type="PANTHER" id="PTHR12304:SF4">
    <property type="entry name" value="URIDINE NUCLEOSIDASE"/>
    <property type="match status" value="1"/>
</dbReference>
<dbReference type="GO" id="GO:0005829">
    <property type="term" value="C:cytosol"/>
    <property type="evidence" value="ECO:0007669"/>
    <property type="project" value="TreeGrafter"/>
</dbReference>
<dbReference type="SUPFAM" id="SSF53590">
    <property type="entry name" value="Nucleoside hydrolase"/>
    <property type="match status" value="1"/>
</dbReference>
<dbReference type="AlphaFoldDB" id="A0A9P4IY53"/>
<organism evidence="5 6">
    <name type="scientific">Myriangium duriaei CBS 260.36</name>
    <dbReference type="NCBI Taxonomy" id="1168546"/>
    <lineage>
        <taxon>Eukaryota</taxon>
        <taxon>Fungi</taxon>
        <taxon>Dikarya</taxon>
        <taxon>Ascomycota</taxon>
        <taxon>Pezizomycotina</taxon>
        <taxon>Dothideomycetes</taxon>
        <taxon>Dothideomycetidae</taxon>
        <taxon>Myriangiales</taxon>
        <taxon>Myriangiaceae</taxon>
        <taxon>Myriangium</taxon>
    </lineage>
</organism>
<feature type="domain" description="Inosine/uridine-preferring nucleoside hydrolase" evidence="4">
    <location>
        <begin position="24"/>
        <end position="365"/>
    </location>
</feature>
<proteinExistence type="inferred from homology"/>
<accession>A0A9P4IY53</accession>
<dbReference type="InterPro" id="IPR036452">
    <property type="entry name" value="Ribo_hydro-like"/>
</dbReference>
<sequence length="380" mass="40914">MRDSRHSAEQLWRGVDSDSDRIPVWLDCDTGHDDAFAALVAAHSPRLNLLGISTVYGNAPIEQTTANTLSILTAIQRTSIPVYPGSSHPFCRPPCFAPDIHGASGLDGTTCLPKASIAAQSGKSAIQAAYEALIATPPNTAYVVATGTQTNMGLLFSTYPDLASHIKGLHIMGGAVGSSFTPAPMGVITDSAGHKEERFGNWSHWAEFNIYCDPESALSLFAHPELKKKIMLVPLDLSHLFLATKDVQNALLHGFDTEPKAEVSMVRKLFNEILTFFAQTYADVFGLVQGPPLHDVLPVLAILAPEIFHDQDGERFAVDVVIDGAHGTDGIARTTSRIGQTVVSALEKGQQGVRIPRDLDGETAWRIIDLCLNAAEKTPK</sequence>
<keyword evidence="6" id="KW-1185">Reference proteome</keyword>
<gene>
    <name evidence="5" type="ORF">K461DRAFT_328501</name>
</gene>
<keyword evidence="2 5" id="KW-0378">Hydrolase</keyword>
<name>A0A9P4IY53_9PEZI</name>
<evidence type="ECO:0000259" key="4">
    <source>
        <dbReference type="Pfam" id="PF01156"/>
    </source>
</evidence>
<keyword evidence="3" id="KW-0326">Glycosidase</keyword>
<evidence type="ECO:0000313" key="5">
    <source>
        <dbReference type="EMBL" id="KAF2151059.1"/>
    </source>
</evidence>
<comment type="caution">
    <text evidence="5">The sequence shown here is derived from an EMBL/GenBank/DDBJ whole genome shotgun (WGS) entry which is preliminary data.</text>
</comment>
<dbReference type="Gene3D" id="3.90.245.10">
    <property type="entry name" value="Ribonucleoside hydrolase-like"/>
    <property type="match status" value="1"/>
</dbReference>